<dbReference type="PANTHER" id="PTHR30069">
    <property type="entry name" value="TONB-DEPENDENT OUTER MEMBRANE RECEPTOR"/>
    <property type="match status" value="1"/>
</dbReference>
<dbReference type="GO" id="GO:0009279">
    <property type="term" value="C:cell outer membrane"/>
    <property type="evidence" value="ECO:0007669"/>
    <property type="project" value="UniProtKB-SubCell"/>
</dbReference>
<dbReference type="InterPro" id="IPR037066">
    <property type="entry name" value="Plug_dom_sf"/>
</dbReference>
<dbReference type="PROSITE" id="PS52016">
    <property type="entry name" value="TONB_DEPENDENT_REC_3"/>
    <property type="match status" value="1"/>
</dbReference>
<evidence type="ECO:0000256" key="2">
    <source>
        <dbReference type="ARBA" id="ARBA00022448"/>
    </source>
</evidence>
<organism evidence="14 15">
    <name type="scientific">Shewanella baltica (strain OS155 / ATCC BAA-1091)</name>
    <dbReference type="NCBI Taxonomy" id="325240"/>
    <lineage>
        <taxon>Bacteria</taxon>
        <taxon>Pseudomonadati</taxon>
        <taxon>Pseudomonadota</taxon>
        <taxon>Gammaproteobacteria</taxon>
        <taxon>Alteromonadales</taxon>
        <taxon>Shewanellaceae</taxon>
        <taxon>Shewanella</taxon>
    </lineage>
</organism>
<evidence type="ECO:0000256" key="10">
    <source>
        <dbReference type="PROSITE-ProRule" id="PRU01360"/>
    </source>
</evidence>
<gene>
    <name evidence="14" type="ordered locus">Sbal_2423</name>
</gene>
<evidence type="ECO:0000256" key="4">
    <source>
        <dbReference type="ARBA" id="ARBA00022692"/>
    </source>
</evidence>
<keyword evidence="5" id="KW-0732">Signal</keyword>
<dbReference type="EMBL" id="CP000563">
    <property type="protein sequence ID" value="ABN61916.1"/>
    <property type="molecule type" value="Genomic_DNA"/>
</dbReference>
<proteinExistence type="inferred from homology"/>
<comment type="subcellular location">
    <subcellularLocation>
        <location evidence="1 10">Cell outer membrane</location>
        <topology evidence="1 10">Multi-pass membrane protein</topology>
    </subcellularLocation>
</comment>
<keyword evidence="6" id="KW-0406">Ion transport</keyword>
<dbReference type="InterPro" id="IPR036942">
    <property type="entry name" value="Beta-barrel_TonB_sf"/>
</dbReference>
<evidence type="ECO:0000256" key="3">
    <source>
        <dbReference type="ARBA" id="ARBA00022452"/>
    </source>
</evidence>
<dbReference type="Gene3D" id="2.170.130.10">
    <property type="entry name" value="TonB-dependent receptor, plug domain"/>
    <property type="match status" value="1"/>
</dbReference>
<accession>A3D5A3</accession>
<feature type="domain" description="TonB-dependent receptor-like beta-barrel" evidence="12">
    <location>
        <begin position="279"/>
        <end position="651"/>
    </location>
</feature>
<dbReference type="InterPro" id="IPR012910">
    <property type="entry name" value="Plug_dom"/>
</dbReference>
<dbReference type="InterPro" id="IPR039426">
    <property type="entry name" value="TonB-dep_rcpt-like"/>
</dbReference>
<evidence type="ECO:0000256" key="9">
    <source>
        <dbReference type="ARBA" id="ARBA00023237"/>
    </source>
</evidence>
<keyword evidence="14" id="KW-0675">Receptor</keyword>
<evidence type="ECO:0000256" key="1">
    <source>
        <dbReference type="ARBA" id="ARBA00004571"/>
    </source>
</evidence>
<dbReference type="KEGG" id="sbl:Sbal_2423"/>
<evidence type="ECO:0000256" key="7">
    <source>
        <dbReference type="ARBA" id="ARBA00023077"/>
    </source>
</evidence>
<keyword evidence="2 10" id="KW-0813">Transport</keyword>
<dbReference type="InterPro" id="IPR000531">
    <property type="entry name" value="Beta-barrel_TonB"/>
</dbReference>
<keyword evidence="8 10" id="KW-0472">Membrane</keyword>
<dbReference type="HOGENOM" id="CLU_008287_18_2_6"/>
<reference evidence="14 15" key="1">
    <citation type="submission" date="2007-02" db="EMBL/GenBank/DDBJ databases">
        <title>Complete sequence of chromosome of Shewanella baltica OS155.</title>
        <authorList>
            <consortium name="US DOE Joint Genome Institute"/>
            <person name="Copeland A."/>
            <person name="Lucas S."/>
            <person name="Lapidus A."/>
            <person name="Barry K."/>
            <person name="Detter J.C."/>
            <person name="Glavina del Rio T."/>
            <person name="Hammon N."/>
            <person name="Israni S."/>
            <person name="Dalin E."/>
            <person name="Tice H."/>
            <person name="Pitluck S."/>
            <person name="Sims D.R."/>
            <person name="Brettin T."/>
            <person name="Bruce D."/>
            <person name="Han C."/>
            <person name="Tapia R."/>
            <person name="Brainard J."/>
            <person name="Schmutz J."/>
            <person name="Larimer F."/>
            <person name="Land M."/>
            <person name="Hauser L."/>
            <person name="Kyrpides N."/>
            <person name="Mikhailova N."/>
            <person name="Brettar I."/>
            <person name="Klappenbach J."/>
            <person name="Konstantinidis K."/>
            <person name="Rodrigues J."/>
            <person name="Tiedje J."/>
            <person name="Richardson P."/>
        </authorList>
    </citation>
    <scope>NUCLEOTIDE SEQUENCE [LARGE SCALE GENOMIC DNA]</scope>
    <source>
        <strain evidence="15">OS155 / ATCC BAA-1091</strain>
    </source>
</reference>
<evidence type="ECO:0000259" key="12">
    <source>
        <dbReference type="Pfam" id="PF00593"/>
    </source>
</evidence>
<dbReference type="SUPFAM" id="SSF56935">
    <property type="entry name" value="Porins"/>
    <property type="match status" value="1"/>
</dbReference>
<dbReference type="Gene3D" id="2.40.170.20">
    <property type="entry name" value="TonB-dependent receptor, beta-barrel domain"/>
    <property type="match status" value="1"/>
</dbReference>
<dbReference type="CDD" id="cd01347">
    <property type="entry name" value="ligand_gated_channel"/>
    <property type="match status" value="1"/>
</dbReference>
<keyword evidence="9 10" id="KW-0998">Cell outer membrane</keyword>
<evidence type="ECO:0000259" key="13">
    <source>
        <dbReference type="Pfam" id="PF07715"/>
    </source>
</evidence>
<name>A3D5A3_SHEB5</name>
<evidence type="ECO:0000313" key="14">
    <source>
        <dbReference type="EMBL" id="ABN61916.1"/>
    </source>
</evidence>
<evidence type="ECO:0000256" key="11">
    <source>
        <dbReference type="RuleBase" id="RU003357"/>
    </source>
</evidence>
<protein>
    <submittedName>
        <fullName evidence="14">TonB-dependent receptor</fullName>
    </submittedName>
</protein>
<evidence type="ECO:0000256" key="8">
    <source>
        <dbReference type="ARBA" id="ARBA00023136"/>
    </source>
</evidence>
<dbReference type="AlphaFoldDB" id="A3D5A3"/>
<dbReference type="PANTHER" id="PTHR30069:SF53">
    <property type="entry name" value="COLICIN I RECEPTOR-RELATED"/>
    <property type="match status" value="1"/>
</dbReference>
<dbReference type="Proteomes" id="UP000001557">
    <property type="component" value="Chromosome"/>
</dbReference>
<feature type="domain" description="TonB-dependent receptor plug" evidence="13">
    <location>
        <begin position="86"/>
        <end position="196"/>
    </location>
</feature>
<sequence precursor="true">MHYLRIIIIRRNYPRKNDMSRLIRRTRKTSHTSGAALSPKLSLLSRAIGLSLLLPAAWATAAAPQDATPEMERMVITATQTQHSELSAPASVSVINRSELEALVIDDLASAVRYLQGVNISEGTPYGRNEISLRGLDSDYTLILINGRRVNSREALTSGYGNDFDLSSIPMSAIERIEVVRGPMSSLYGSEALGGVVNVILRQPTDDWQTSVGVQYDTPTSGKGGDSTKYNFYTSGALIKDKLLANLIVDSNQRDAWRSDLKPTIDALEDRDEISALANLQWLIDSQQDLQFDLSYANDERESDWNNYGTILTNNQQAERISSGLTHNGHWNWGDTRLRYYYENVEVTDDSALIAEIGHITQTNHNLDGQTTVLLGDHMLTSGAEYRWTQLENSRNILGDGTLDDSQSALYLQDEFSLGELNITLGGRVDHHDVYGTEFSPRVYLVYNLSSEWVIKGGGGKAFKAPNMSQSQADYIIPACRGACTVAGNPDLQPETSVNYELSTQYQTTDFGGSITYFHNDVENKIITETWDRTPGAVLTYQNVNEAKITGWELQAWYDVTDTVSFSGNYSKTDAEDKQNGAPFTLTPDDSYNLKLQWQALEGLSTFIAYHYTGDQYLRTNVKSTGYGSLDLGANYQINPMFRVKLGVTNLTDTERDQVATDLDYIQKSRSIYAGVTASF</sequence>
<dbReference type="GO" id="GO:0015344">
    <property type="term" value="F:siderophore uptake transmembrane transporter activity"/>
    <property type="evidence" value="ECO:0007669"/>
    <property type="project" value="TreeGrafter"/>
</dbReference>
<evidence type="ECO:0000313" key="15">
    <source>
        <dbReference type="Proteomes" id="UP000001557"/>
    </source>
</evidence>
<comment type="similarity">
    <text evidence="10 11">Belongs to the TonB-dependent receptor family.</text>
</comment>
<keyword evidence="4 10" id="KW-0812">Transmembrane</keyword>
<dbReference type="GO" id="GO:0044718">
    <property type="term" value="P:siderophore transmembrane transport"/>
    <property type="evidence" value="ECO:0007669"/>
    <property type="project" value="TreeGrafter"/>
</dbReference>
<keyword evidence="15" id="KW-1185">Reference proteome</keyword>
<dbReference type="STRING" id="325240.Sbal_2423"/>
<evidence type="ECO:0000256" key="5">
    <source>
        <dbReference type="ARBA" id="ARBA00022729"/>
    </source>
</evidence>
<dbReference type="Pfam" id="PF07715">
    <property type="entry name" value="Plug"/>
    <property type="match status" value="1"/>
</dbReference>
<dbReference type="Pfam" id="PF00593">
    <property type="entry name" value="TonB_dep_Rec_b-barrel"/>
    <property type="match status" value="1"/>
</dbReference>
<keyword evidence="7 11" id="KW-0798">TonB box</keyword>
<keyword evidence="3 10" id="KW-1134">Transmembrane beta strand</keyword>
<evidence type="ECO:0000256" key="6">
    <source>
        <dbReference type="ARBA" id="ARBA00023065"/>
    </source>
</evidence>